<dbReference type="InterPro" id="IPR052487">
    <property type="entry name" value="Galactose-binding_lectin"/>
</dbReference>
<gene>
    <name evidence="2" type="ORF">ABWT76_005708</name>
</gene>
<dbReference type="GO" id="GO:0098609">
    <property type="term" value="P:cell-cell adhesion"/>
    <property type="evidence" value="ECO:0007669"/>
    <property type="project" value="TreeGrafter"/>
</dbReference>
<accession>A0AAU8JFN5</accession>
<dbReference type="GO" id="GO:0046871">
    <property type="term" value="F:N-acetylgalactosamine binding"/>
    <property type="evidence" value="ECO:0007669"/>
    <property type="project" value="TreeGrafter"/>
</dbReference>
<evidence type="ECO:0000313" key="2">
    <source>
        <dbReference type="EMBL" id="XCM36915.1"/>
    </source>
</evidence>
<proteinExistence type="predicted"/>
<sequence length="244" mass="26527">MTALDGQIQVPGTSEAGIEFTNTQTTEVAYTFTPSGNWTPNVNNPSLSGCTAAGVKGYPPEIQQGILDVVPGGLGQYMRYANHTPFALLAINKATGAVVGEVSQATTIPVKPGETLVFVLNDMWGGYSDNSGSITVNWSGVSASALKIQSGTTYNGAYQDSTWKLHEEPVGERVFNRPVQFESKFTKPPKIFLDLSGLDVNESKNTRVQVTAKNITESGFDLEYKTWYDTILYSVWTNWMAFGE</sequence>
<dbReference type="SUPFAM" id="SSF141086">
    <property type="entry name" value="Agglutinin HPA-like"/>
    <property type="match status" value="1"/>
</dbReference>
<dbReference type="GO" id="GO:0070492">
    <property type="term" value="F:oligosaccharide binding"/>
    <property type="evidence" value="ECO:0007669"/>
    <property type="project" value="TreeGrafter"/>
</dbReference>
<dbReference type="RefSeq" id="WP_054466588.1">
    <property type="nucleotide sequence ID" value="NZ_CP159837.1"/>
</dbReference>
<dbReference type="Gene3D" id="2.60.40.2080">
    <property type="match status" value="1"/>
</dbReference>
<dbReference type="GO" id="GO:0030247">
    <property type="term" value="F:polysaccharide binding"/>
    <property type="evidence" value="ECO:0007669"/>
    <property type="project" value="TreeGrafter"/>
</dbReference>
<dbReference type="EMBL" id="CP159837">
    <property type="protein sequence ID" value="XCM36915.1"/>
    <property type="molecule type" value="Genomic_DNA"/>
</dbReference>
<organism evidence="2">
    <name type="scientific">Planktothricoides raciborskii GIHE-MW2</name>
    <dbReference type="NCBI Taxonomy" id="2792601"/>
    <lineage>
        <taxon>Bacteria</taxon>
        <taxon>Bacillati</taxon>
        <taxon>Cyanobacteriota</taxon>
        <taxon>Cyanophyceae</taxon>
        <taxon>Oscillatoriophycideae</taxon>
        <taxon>Oscillatoriales</taxon>
        <taxon>Oscillatoriaceae</taxon>
        <taxon>Planktothricoides</taxon>
    </lineage>
</organism>
<feature type="domain" description="H-type lectin" evidence="1">
    <location>
        <begin position="177"/>
        <end position="242"/>
    </location>
</feature>
<reference evidence="2" key="1">
    <citation type="submission" date="2024-07" db="EMBL/GenBank/DDBJ databases">
        <authorList>
            <person name="Kim Y.J."/>
            <person name="Jeong J.Y."/>
        </authorList>
    </citation>
    <scope>NUCLEOTIDE SEQUENCE</scope>
    <source>
        <strain evidence="2">GIHE-MW2</strain>
    </source>
</reference>
<dbReference type="AlphaFoldDB" id="A0AAU8JFN5"/>
<dbReference type="GO" id="GO:0045335">
    <property type="term" value="C:phagocytic vesicle"/>
    <property type="evidence" value="ECO:0007669"/>
    <property type="project" value="TreeGrafter"/>
</dbReference>
<dbReference type="InterPro" id="IPR037221">
    <property type="entry name" value="H-type_lectin_dom_sf"/>
</dbReference>
<dbReference type="Gene3D" id="2.60.120.430">
    <property type="entry name" value="Galactose-binding lectin"/>
    <property type="match status" value="1"/>
</dbReference>
<dbReference type="GO" id="GO:0009986">
    <property type="term" value="C:cell surface"/>
    <property type="evidence" value="ECO:0007669"/>
    <property type="project" value="TreeGrafter"/>
</dbReference>
<dbReference type="Pfam" id="PF09458">
    <property type="entry name" value="H_lectin"/>
    <property type="match status" value="1"/>
</dbReference>
<dbReference type="PANTHER" id="PTHR46938">
    <property type="entry name" value="DISCOIDIN-1 SUBUNIT A-RELATED-RELATED"/>
    <property type="match status" value="1"/>
</dbReference>
<protein>
    <submittedName>
        <fullName evidence="2">H-type lectin domain-containing protein</fullName>
    </submittedName>
</protein>
<evidence type="ECO:0000259" key="1">
    <source>
        <dbReference type="Pfam" id="PF09458"/>
    </source>
</evidence>
<name>A0AAU8JFN5_9CYAN</name>
<dbReference type="InterPro" id="IPR019019">
    <property type="entry name" value="H-type_lectin_domain"/>
</dbReference>
<dbReference type="GO" id="GO:0098636">
    <property type="term" value="C:protein complex involved in cell adhesion"/>
    <property type="evidence" value="ECO:0007669"/>
    <property type="project" value="TreeGrafter"/>
</dbReference>